<keyword evidence="1" id="KW-1133">Transmembrane helix</keyword>
<dbReference type="Proteomes" id="UP001056012">
    <property type="component" value="Chromosome 5"/>
</dbReference>
<sequence length="66" mass="7194">MSENATYTQGPDPLALYTLLVLNTGICGYFFFMGLLAVRVWFYRGALGPALQPSSETPSTTSLTSR</sequence>
<keyword evidence="1" id="KW-0812">Transmembrane</keyword>
<evidence type="ECO:0000256" key="1">
    <source>
        <dbReference type="SAM" id="Phobius"/>
    </source>
</evidence>
<name>A0A9Q9DUV6_CURCL</name>
<reference evidence="2" key="1">
    <citation type="submission" date="2021-12" db="EMBL/GenBank/DDBJ databases">
        <title>Curvularia clavata genome.</title>
        <authorList>
            <person name="Cao Y."/>
        </authorList>
    </citation>
    <scope>NUCLEOTIDE SEQUENCE</scope>
    <source>
        <strain evidence="2">Yc1106</strain>
    </source>
</reference>
<evidence type="ECO:0000313" key="2">
    <source>
        <dbReference type="EMBL" id="USP80212.1"/>
    </source>
</evidence>
<organism evidence="2 3">
    <name type="scientific">Curvularia clavata</name>
    <dbReference type="NCBI Taxonomy" id="95742"/>
    <lineage>
        <taxon>Eukaryota</taxon>
        <taxon>Fungi</taxon>
        <taxon>Dikarya</taxon>
        <taxon>Ascomycota</taxon>
        <taxon>Pezizomycotina</taxon>
        <taxon>Dothideomycetes</taxon>
        <taxon>Pleosporomycetidae</taxon>
        <taxon>Pleosporales</taxon>
        <taxon>Pleosporineae</taxon>
        <taxon>Pleosporaceae</taxon>
        <taxon>Curvularia</taxon>
    </lineage>
</organism>
<dbReference type="OrthoDB" id="5043642at2759"/>
<feature type="transmembrane region" description="Helical" evidence="1">
    <location>
        <begin position="20"/>
        <end position="42"/>
    </location>
</feature>
<dbReference type="EMBL" id="CP089278">
    <property type="protein sequence ID" value="USP80212.1"/>
    <property type="molecule type" value="Genomic_DNA"/>
</dbReference>
<proteinExistence type="predicted"/>
<keyword evidence="1" id="KW-0472">Membrane</keyword>
<dbReference type="VEuPathDB" id="FungiDB:yc1106_07486"/>
<gene>
    <name evidence="2" type="ORF">yc1106_07486</name>
</gene>
<accession>A0A9Q9DUV6</accession>
<protein>
    <submittedName>
        <fullName evidence="2">Uncharacterized protein</fullName>
    </submittedName>
</protein>
<evidence type="ECO:0000313" key="3">
    <source>
        <dbReference type="Proteomes" id="UP001056012"/>
    </source>
</evidence>
<dbReference type="AlphaFoldDB" id="A0A9Q9DUV6"/>
<keyword evidence="3" id="KW-1185">Reference proteome</keyword>